<organism evidence="2 3">
    <name type="scientific">Rhizophagus irregularis</name>
    <dbReference type="NCBI Taxonomy" id="588596"/>
    <lineage>
        <taxon>Eukaryota</taxon>
        <taxon>Fungi</taxon>
        <taxon>Fungi incertae sedis</taxon>
        <taxon>Mucoromycota</taxon>
        <taxon>Glomeromycotina</taxon>
        <taxon>Glomeromycetes</taxon>
        <taxon>Glomerales</taxon>
        <taxon>Glomeraceae</taxon>
        <taxon>Rhizophagus</taxon>
    </lineage>
</organism>
<reference evidence="2 3" key="2">
    <citation type="submission" date="2017-10" db="EMBL/GenBank/DDBJ databases">
        <title>Extensive intraspecific genome diversity in a model arbuscular mycorrhizal fungus.</title>
        <authorList>
            <person name="Chen E.C.H."/>
            <person name="Morin E."/>
            <person name="Baudet D."/>
            <person name="Noel J."/>
            <person name="Ndikumana S."/>
            <person name="Charron P."/>
            <person name="St-Onge C."/>
            <person name="Giorgi J."/>
            <person name="Grigoriev I.V."/>
            <person name="Roux C."/>
            <person name="Martin F.M."/>
            <person name="Corradi N."/>
        </authorList>
    </citation>
    <scope>NUCLEOTIDE SEQUENCE [LARGE SCALE GENOMIC DNA]</scope>
    <source>
        <strain evidence="2 3">C2</strain>
    </source>
</reference>
<evidence type="ECO:0000313" key="3">
    <source>
        <dbReference type="Proteomes" id="UP000233469"/>
    </source>
</evidence>
<proteinExistence type="predicted"/>
<sequence length="374" mass="44382">MVALAHNNQNSDCTNAKNSDNFNLFDITDDEISSYPWKINNSYMHERVKKCLRDIDITNINYDEPIRSSIIDTDNPPTWIKNEFSDDEWKVISSNDNCHYKKFIRRSERFFSNSEGSAIKNHFKWIRKMKYYKYYNNEINEGTWQIDAISIPLKYSSRSLTDVLLLMPEKSSKASSERKNSMISNSSSENFYKENEKPIKKKRKRNDEFISRKRKKIGRKPDLMIMSKTRLFQKKLEFFVGEVSNSPWKEKSDKTNKDRKKLIRMLKDIYDHIAKTFFSKYSYLNINSFKNLEIYGFKMKIFCFDKPGFGLYRVRKVDEITIPVNIKDDFIDRTFEGLMTKVYVNNVKTTTSSQRKGAKNLQWEKSLPKTMNSP</sequence>
<dbReference type="VEuPathDB" id="FungiDB:FUN_021789"/>
<reference evidence="2 3" key="1">
    <citation type="submission" date="2016-04" db="EMBL/GenBank/DDBJ databases">
        <title>Genome analyses suggest a sexual origin of heterokaryosis in a supposedly ancient asexual fungus.</title>
        <authorList>
            <person name="Ropars J."/>
            <person name="Sedzielewska K."/>
            <person name="Noel J."/>
            <person name="Charron P."/>
            <person name="Farinelli L."/>
            <person name="Marton T."/>
            <person name="Kruger M."/>
            <person name="Pelin A."/>
            <person name="Brachmann A."/>
            <person name="Corradi N."/>
        </authorList>
    </citation>
    <scope>NUCLEOTIDE SEQUENCE [LARGE SCALE GENOMIC DNA]</scope>
    <source>
        <strain evidence="2 3">C2</strain>
    </source>
</reference>
<dbReference type="OrthoDB" id="2362126at2759"/>
<evidence type="ECO:0000313" key="2">
    <source>
        <dbReference type="EMBL" id="PKK74545.1"/>
    </source>
</evidence>
<comment type="caution">
    <text evidence="2">The sequence shown here is derived from an EMBL/GenBank/DDBJ whole genome shotgun (WGS) entry which is preliminary data.</text>
</comment>
<protein>
    <submittedName>
        <fullName evidence="2">Uncharacterized protein</fullName>
    </submittedName>
</protein>
<dbReference type="EMBL" id="LLXL01000298">
    <property type="protein sequence ID" value="PKK74545.1"/>
    <property type="molecule type" value="Genomic_DNA"/>
</dbReference>
<feature type="region of interest" description="Disordered" evidence="1">
    <location>
        <begin position="175"/>
        <end position="210"/>
    </location>
</feature>
<name>A0A2N1NKR9_9GLOM</name>
<accession>A0A2N1NKR9</accession>
<dbReference type="VEuPathDB" id="FungiDB:RhiirFUN_003685"/>
<dbReference type="AlphaFoldDB" id="A0A2N1NKR9"/>
<feature type="compositionally biased region" description="Polar residues" evidence="1">
    <location>
        <begin position="181"/>
        <end position="190"/>
    </location>
</feature>
<gene>
    <name evidence="2" type="ORF">RhiirC2_774680</name>
</gene>
<evidence type="ECO:0000256" key="1">
    <source>
        <dbReference type="SAM" id="MobiDB-lite"/>
    </source>
</evidence>
<dbReference type="VEuPathDB" id="FungiDB:RhiirA1_455911"/>
<dbReference type="Proteomes" id="UP000233469">
    <property type="component" value="Unassembled WGS sequence"/>
</dbReference>